<evidence type="ECO:0000313" key="2">
    <source>
        <dbReference type="Proteomes" id="UP000760860"/>
    </source>
</evidence>
<protein>
    <submittedName>
        <fullName evidence="1">Uncharacterized protein</fullName>
    </submittedName>
</protein>
<organism evidence="1 2">
    <name type="scientific">Phytophthora cactorum</name>
    <dbReference type="NCBI Taxonomy" id="29920"/>
    <lineage>
        <taxon>Eukaryota</taxon>
        <taxon>Sar</taxon>
        <taxon>Stramenopiles</taxon>
        <taxon>Oomycota</taxon>
        <taxon>Peronosporomycetes</taxon>
        <taxon>Peronosporales</taxon>
        <taxon>Peronosporaceae</taxon>
        <taxon>Phytophthora</taxon>
    </lineage>
</organism>
<dbReference type="VEuPathDB" id="FungiDB:PC110_g21186"/>
<dbReference type="AlphaFoldDB" id="A0A8T1KTM5"/>
<accession>A0A8T1KTM5</accession>
<comment type="caution">
    <text evidence="1">The sequence shown here is derived from an EMBL/GenBank/DDBJ whole genome shotgun (WGS) entry which is preliminary data.</text>
</comment>
<sequence length="51" mass="5583">MEEAMLARKIIPVSLSRYPGGVVTKESAHRHAIVERVPLSTGNTCSVPQHE</sequence>
<dbReference type="Proteomes" id="UP000760860">
    <property type="component" value="Unassembled WGS sequence"/>
</dbReference>
<gene>
    <name evidence="1" type="ORF">PC129_g9439</name>
</gene>
<evidence type="ECO:0000313" key="1">
    <source>
        <dbReference type="EMBL" id="KAG3219768.1"/>
    </source>
</evidence>
<proteinExistence type="predicted"/>
<name>A0A8T1KTM5_9STRA</name>
<reference evidence="1" key="1">
    <citation type="submission" date="2018-05" db="EMBL/GenBank/DDBJ databases">
        <title>Effector identification in a new, highly contiguous assembly of the strawberry crown rot pathogen Phytophthora cactorum.</title>
        <authorList>
            <person name="Armitage A.D."/>
            <person name="Nellist C.F."/>
            <person name="Bates H."/>
            <person name="Vickerstaff R.J."/>
            <person name="Harrison R.J."/>
        </authorList>
    </citation>
    <scope>NUCLEOTIDE SEQUENCE</scope>
    <source>
        <strain evidence="1">P421</strain>
    </source>
</reference>
<dbReference type="EMBL" id="RCMV01000296">
    <property type="protein sequence ID" value="KAG3219768.1"/>
    <property type="molecule type" value="Genomic_DNA"/>
</dbReference>